<dbReference type="PANTHER" id="PTHR37984">
    <property type="entry name" value="PROTEIN CBG26694"/>
    <property type="match status" value="1"/>
</dbReference>
<dbReference type="GO" id="GO:0004190">
    <property type="term" value="F:aspartic-type endopeptidase activity"/>
    <property type="evidence" value="ECO:0007669"/>
    <property type="project" value="InterPro"/>
</dbReference>
<keyword evidence="4 12" id="KW-0548">Nucleotidyltransferase</keyword>
<dbReference type="Gene3D" id="3.10.10.10">
    <property type="entry name" value="HIV Type 1 Reverse Transcriptase, subunit A, domain 1"/>
    <property type="match status" value="1"/>
</dbReference>
<dbReference type="SUPFAM" id="SSF50630">
    <property type="entry name" value="Acid proteases"/>
    <property type="match status" value="1"/>
</dbReference>
<evidence type="ECO:0000313" key="13">
    <source>
        <dbReference type="Proteomes" id="UP000238479"/>
    </source>
</evidence>
<dbReference type="PROSITE" id="PS50878">
    <property type="entry name" value="RT_POL"/>
    <property type="match status" value="1"/>
</dbReference>
<evidence type="ECO:0000259" key="11">
    <source>
        <dbReference type="PROSITE" id="PS50994"/>
    </source>
</evidence>
<keyword evidence="13" id="KW-1185">Reference proteome</keyword>
<dbReference type="InterPro" id="IPR043502">
    <property type="entry name" value="DNA/RNA_pol_sf"/>
</dbReference>
<dbReference type="GO" id="GO:0006508">
    <property type="term" value="P:proteolysis"/>
    <property type="evidence" value="ECO:0007669"/>
    <property type="project" value="UniProtKB-KW"/>
</dbReference>
<evidence type="ECO:0000256" key="6">
    <source>
        <dbReference type="ARBA" id="ARBA00022759"/>
    </source>
</evidence>
<evidence type="ECO:0000259" key="10">
    <source>
        <dbReference type="PROSITE" id="PS50878"/>
    </source>
</evidence>
<accession>A0A2P6QM59</accession>
<keyword evidence="2" id="KW-0645">Protease</keyword>
<evidence type="ECO:0000256" key="8">
    <source>
        <dbReference type="ARBA" id="ARBA00022918"/>
    </source>
</evidence>
<dbReference type="AlphaFoldDB" id="A0A2P6QM59"/>
<dbReference type="SUPFAM" id="SSF53098">
    <property type="entry name" value="Ribonuclease H-like"/>
    <property type="match status" value="1"/>
</dbReference>
<proteinExistence type="predicted"/>
<feature type="domain" description="Reverse transcriptase" evidence="10">
    <location>
        <begin position="224"/>
        <end position="403"/>
    </location>
</feature>
<dbReference type="InterPro" id="IPR043128">
    <property type="entry name" value="Rev_trsase/Diguanyl_cyclase"/>
</dbReference>
<dbReference type="GO" id="GO:0004519">
    <property type="term" value="F:endonuclease activity"/>
    <property type="evidence" value="ECO:0007669"/>
    <property type="project" value="UniProtKB-KW"/>
</dbReference>
<keyword evidence="7 12" id="KW-0378">Hydrolase</keyword>
<dbReference type="InterPro" id="IPR041588">
    <property type="entry name" value="Integrase_H2C2"/>
</dbReference>
<dbReference type="STRING" id="74649.A0A2P6QM59"/>
<dbReference type="PANTHER" id="PTHR37984:SF5">
    <property type="entry name" value="PROTEIN NYNRIN-LIKE"/>
    <property type="match status" value="1"/>
</dbReference>
<reference evidence="12 13" key="1">
    <citation type="journal article" date="2018" name="Nat. Genet.">
        <title>The Rosa genome provides new insights in the design of modern roses.</title>
        <authorList>
            <person name="Bendahmane M."/>
        </authorList>
    </citation>
    <scope>NUCLEOTIDE SEQUENCE [LARGE SCALE GENOMIC DNA]</scope>
    <source>
        <strain evidence="13">cv. Old Blush</strain>
    </source>
</reference>
<evidence type="ECO:0000256" key="1">
    <source>
        <dbReference type="ARBA" id="ARBA00012493"/>
    </source>
</evidence>
<protein>
    <recommendedName>
        <fullName evidence="1">RNA-directed DNA polymerase</fullName>
        <ecNumber evidence="1">2.7.7.49</ecNumber>
    </recommendedName>
</protein>
<feature type="region of interest" description="Disordered" evidence="9">
    <location>
        <begin position="842"/>
        <end position="864"/>
    </location>
</feature>
<dbReference type="Pfam" id="PF17921">
    <property type="entry name" value="Integrase_H2C2"/>
    <property type="match status" value="1"/>
</dbReference>
<dbReference type="InterPro" id="IPR021109">
    <property type="entry name" value="Peptidase_aspartic_dom_sf"/>
</dbReference>
<dbReference type="GO" id="GO:0015074">
    <property type="term" value="P:DNA integration"/>
    <property type="evidence" value="ECO:0007669"/>
    <property type="project" value="InterPro"/>
</dbReference>
<dbReference type="InterPro" id="IPR001969">
    <property type="entry name" value="Aspartic_peptidase_AS"/>
</dbReference>
<name>A0A2P6QM59_ROSCH</name>
<evidence type="ECO:0000256" key="9">
    <source>
        <dbReference type="SAM" id="MobiDB-lite"/>
    </source>
</evidence>
<evidence type="ECO:0000256" key="2">
    <source>
        <dbReference type="ARBA" id="ARBA00022670"/>
    </source>
</evidence>
<gene>
    <name evidence="12" type="ORF">RchiOBHm_Chr5g0078051</name>
</gene>
<dbReference type="Gene3D" id="1.10.340.70">
    <property type="match status" value="1"/>
</dbReference>
<dbReference type="FunFam" id="1.10.340.70:FF:000001">
    <property type="entry name" value="Retrovirus-related Pol polyprotein from transposon gypsy-like Protein"/>
    <property type="match status" value="1"/>
</dbReference>
<dbReference type="InterPro" id="IPR036397">
    <property type="entry name" value="RNaseH_sf"/>
</dbReference>
<dbReference type="Gene3D" id="3.30.420.10">
    <property type="entry name" value="Ribonuclease H-like superfamily/Ribonuclease H"/>
    <property type="match status" value="1"/>
</dbReference>
<dbReference type="Gene3D" id="2.40.70.10">
    <property type="entry name" value="Acid Proteases"/>
    <property type="match status" value="1"/>
</dbReference>
<dbReference type="CDD" id="cd00303">
    <property type="entry name" value="retropepsin_like"/>
    <property type="match status" value="1"/>
</dbReference>
<dbReference type="PROSITE" id="PS50994">
    <property type="entry name" value="INTEGRASE"/>
    <property type="match status" value="1"/>
</dbReference>
<dbReference type="FunFam" id="3.30.70.270:FF:000020">
    <property type="entry name" value="Transposon Tf2-6 polyprotein-like Protein"/>
    <property type="match status" value="1"/>
</dbReference>
<dbReference type="Gene3D" id="3.30.70.270">
    <property type="match status" value="2"/>
</dbReference>
<dbReference type="InterPro" id="IPR000477">
    <property type="entry name" value="RT_dom"/>
</dbReference>
<dbReference type="GO" id="GO:0003676">
    <property type="term" value="F:nucleic acid binding"/>
    <property type="evidence" value="ECO:0007669"/>
    <property type="project" value="InterPro"/>
</dbReference>
<dbReference type="Gene3D" id="3.10.20.370">
    <property type="match status" value="1"/>
</dbReference>
<dbReference type="OMA" id="IDSPHCA"/>
<comment type="caution">
    <text evidence="12">The sequence shown here is derived from an EMBL/GenBank/DDBJ whole genome shotgun (WGS) entry which is preliminary data.</text>
</comment>
<dbReference type="InterPro" id="IPR050951">
    <property type="entry name" value="Retrovirus_Pol_polyprotein"/>
</dbReference>
<keyword evidence="8" id="KW-0695">RNA-directed DNA polymerase</keyword>
<keyword evidence="3 12" id="KW-0808">Transferase</keyword>
<dbReference type="CDD" id="cd01647">
    <property type="entry name" value="RT_LTR"/>
    <property type="match status" value="1"/>
</dbReference>
<dbReference type="InterPro" id="IPR041373">
    <property type="entry name" value="RT_RNaseH"/>
</dbReference>
<dbReference type="GO" id="GO:0003964">
    <property type="term" value="F:RNA-directed DNA polymerase activity"/>
    <property type="evidence" value="ECO:0007669"/>
    <property type="project" value="UniProtKB-KW"/>
</dbReference>
<dbReference type="CDD" id="cd09274">
    <property type="entry name" value="RNase_HI_RT_Ty3"/>
    <property type="match status" value="1"/>
</dbReference>
<dbReference type="EMBL" id="PDCK01000043">
    <property type="protein sequence ID" value="PRQ35259.1"/>
    <property type="molecule type" value="Genomic_DNA"/>
</dbReference>
<dbReference type="Proteomes" id="UP000238479">
    <property type="component" value="Chromosome 5"/>
</dbReference>
<dbReference type="Pfam" id="PF00078">
    <property type="entry name" value="RVT_1"/>
    <property type="match status" value="1"/>
</dbReference>
<keyword evidence="6" id="KW-0255">Endonuclease</keyword>
<dbReference type="SUPFAM" id="SSF56672">
    <property type="entry name" value="DNA/RNA polymerases"/>
    <property type="match status" value="1"/>
</dbReference>
<dbReference type="Pfam" id="PF13975">
    <property type="entry name" value="gag-asp_proteas"/>
    <property type="match status" value="1"/>
</dbReference>
<dbReference type="PROSITE" id="PS00141">
    <property type="entry name" value="ASP_PROTEASE"/>
    <property type="match status" value="1"/>
</dbReference>
<dbReference type="InterPro" id="IPR012337">
    <property type="entry name" value="RNaseH-like_sf"/>
</dbReference>
<sequence>MQLKGIFKNKSVDVLIDSGATHNFIHPALLKHQKVKYWDTKPLRVRLASGAIMLTKGLVTVELQIQTFLFSTDFYVLPISGSEVILGAAWLRTLGDITWNFETMKMKFRYKDNEYLLQGDIDSHATVVSCKAMTKLLRKEKEAIMIQLSPIVAGKEERRNVHPDIKKLLDTYAAVFQTPTTLPPTREQDHRIELLPQTSAINVRPYRYPHFQKTEIEKIVQELLDNGIIRPSASPFSSPVLLVKKKDGTWRLCVDYRSLNAATVKDKYPIPVVDELIDEVHGATIYTKLDLRSGYHHIRMHEGDIGKTAFRTHSGHYEFLVMPFGLTNAPSTFQSVMNDVLRDYLRKFVLVFFDDILIYSPNLESHLLHLRLVFERLHQHSLKVKVSKCYFGVSRVEYLGHIISANGVAVDPAKIDCIRTWPKPKTLKGLRGFLGLAGYYRKYVKNFGIIAKPLTDMLKKDNFKWSRESEVAFDALKEALISTPVLAIPDFSKEFVVECDTSDKGIGAVLSQDGHPIAFLSKALGPKHLALSVYDKEMLTVVFAVEHWRPYLLGHHFKIFTDHRTIEYFLQQKITTPSQQKWLLKLMGYDYSIQYKAGKNNVAPDALSRRGELLNLTGVSQPLHSFVTDIQKACSKDKEATTIISELSQGNGSKKHYSLANARLYYKNRIYVPQVDSWRVKIISELHDGLMGGHAGRARTYKRINRTFSWPGMLKDIKNFIAGCHTCQKNHYETVLPPGLLQPVPIPERAWSTISMDFIDALPISEGKTVIWVVIDKLTKYAHFIPMAHPYSASSVAQLFVHEIFKLHGMPENIISDRDPVFLSLFWESFFQIQGTKLSKSSAYHPQSDGQTENLNRTLEQYLR</sequence>
<dbReference type="InterPro" id="IPR001584">
    <property type="entry name" value="Integrase_cat-core"/>
</dbReference>
<organism evidence="12 13">
    <name type="scientific">Rosa chinensis</name>
    <name type="common">China rose</name>
    <dbReference type="NCBI Taxonomy" id="74649"/>
    <lineage>
        <taxon>Eukaryota</taxon>
        <taxon>Viridiplantae</taxon>
        <taxon>Streptophyta</taxon>
        <taxon>Embryophyta</taxon>
        <taxon>Tracheophyta</taxon>
        <taxon>Spermatophyta</taxon>
        <taxon>Magnoliopsida</taxon>
        <taxon>eudicotyledons</taxon>
        <taxon>Gunneridae</taxon>
        <taxon>Pentapetalae</taxon>
        <taxon>rosids</taxon>
        <taxon>fabids</taxon>
        <taxon>Rosales</taxon>
        <taxon>Rosaceae</taxon>
        <taxon>Rosoideae</taxon>
        <taxon>Rosoideae incertae sedis</taxon>
        <taxon>Rosa</taxon>
    </lineage>
</organism>
<evidence type="ECO:0000256" key="7">
    <source>
        <dbReference type="ARBA" id="ARBA00022801"/>
    </source>
</evidence>
<keyword evidence="5" id="KW-0540">Nuclease</keyword>
<evidence type="ECO:0000256" key="4">
    <source>
        <dbReference type="ARBA" id="ARBA00022695"/>
    </source>
</evidence>
<evidence type="ECO:0000256" key="3">
    <source>
        <dbReference type="ARBA" id="ARBA00022679"/>
    </source>
</evidence>
<dbReference type="EC" id="2.7.7.49" evidence="1"/>
<evidence type="ECO:0000313" key="12">
    <source>
        <dbReference type="EMBL" id="PRQ35259.1"/>
    </source>
</evidence>
<dbReference type="FunFam" id="3.10.10.10:FF:000007">
    <property type="entry name" value="Retrovirus-related Pol polyprotein from transposon 17.6-like Protein"/>
    <property type="match status" value="1"/>
</dbReference>
<evidence type="ECO:0000256" key="5">
    <source>
        <dbReference type="ARBA" id="ARBA00022722"/>
    </source>
</evidence>
<dbReference type="Pfam" id="PF17917">
    <property type="entry name" value="RT_RNaseH"/>
    <property type="match status" value="1"/>
</dbReference>
<dbReference type="Gramene" id="PRQ35259">
    <property type="protein sequence ID" value="PRQ35259"/>
    <property type="gene ID" value="RchiOBHm_Chr5g0078051"/>
</dbReference>
<feature type="domain" description="Integrase catalytic" evidence="11">
    <location>
        <begin position="741"/>
        <end position="864"/>
    </location>
</feature>